<keyword evidence="6" id="KW-0067">ATP-binding</keyword>
<dbReference type="PROSITE" id="PS50109">
    <property type="entry name" value="HIS_KIN"/>
    <property type="match status" value="1"/>
</dbReference>
<dbReference type="SMART" id="SM00387">
    <property type="entry name" value="HATPase_c"/>
    <property type="match status" value="1"/>
</dbReference>
<dbReference type="InterPro" id="IPR036890">
    <property type="entry name" value="HATPase_C_sf"/>
</dbReference>
<evidence type="ECO:0000256" key="1">
    <source>
        <dbReference type="ARBA" id="ARBA00022679"/>
    </source>
</evidence>
<evidence type="ECO:0000256" key="3">
    <source>
        <dbReference type="ARBA" id="ARBA00023012"/>
    </source>
</evidence>
<keyword evidence="4" id="KW-1133">Transmembrane helix</keyword>
<name>A0A9E8HS66_9ALTE</name>
<keyword evidence="7" id="KW-1185">Reference proteome</keyword>
<sequence length="458" mass="51929">MLLNSLSIIIPLNYIFAGMALLAFIVHGLIGLSSHKHSNVGQQNRYFSTLCLLALGFYVFNGQVLSAPTIADVNTPLLLLRSFADIFFMFYPFYFAAYFHRLKIFAWALVPVWVVIIVLNWVLPTGVTFESIQRINHIQLPWGENLTWPAGKLSVWIQLQTLASLIAVWGCFIYAMIANIKKHPQSRLLVTLASGLFAFALLNDSLIKLQLMSGVFITEYIFPFFILLMMRELFFQLWEVSELESKLVIYRDRYLNAEKLERERIADLLHDGPIQSLSLARLQLGVPSSLGLAPDQIISLAIGDIRKAVDNLNPKMLLQETLENLLSTIALKTSKELAVSCQYISNGISTERVSIDIKGIVVDCVNELIRNVIRHAEASNITIESRWSNDMLIVSVTDDGQGIPEEKLRTEHYKWFGYGLWRIDTRLKAENGSMHIENNTKGTRITLSIPCKIKDEHN</sequence>
<dbReference type="KEGG" id="asem:NNL22_17560"/>
<keyword evidence="1" id="KW-0808">Transferase</keyword>
<feature type="transmembrane region" description="Helical" evidence="4">
    <location>
        <begin position="78"/>
        <end position="97"/>
    </location>
</feature>
<dbReference type="Pfam" id="PF02518">
    <property type="entry name" value="HATPase_c"/>
    <property type="match status" value="1"/>
</dbReference>
<feature type="transmembrane region" description="Helical" evidence="4">
    <location>
        <begin position="187"/>
        <end position="203"/>
    </location>
</feature>
<dbReference type="InterPro" id="IPR005467">
    <property type="entry name" value="His_kinase_dom"/>
</dbReference>
<dbReference type="InterPro" id="IPR050482">
    <property type="entry name" value="Sensor_HK_TwoCompSys"/>
</dbReference>
<dbReference type="GO" id="GO:0005524">
    <property type="term" value="F:ATP binding"/>
    <property type="evidence" value="ECO:0007669"/>
    <property type="project" value="UniProtKB-KW"/>
</dbReference>
<evidence type="ECO:0000259" key="5">
    <source>
        <dbReference type="PROSITE" id="PS50109"/>
    </source>
</evidence>
<feature type="transmembrane region" description="Helical" evidence="4">
    <location>
        <begin position="104"/>
        <end position="123"/>
    </location>
</feature>
<feature type="domain" description="Histidine kinase" evidence="5">
    <location>
        <begin position="365"/>
        <end position="453"/>
    </location>
</feature>
<keyword evidence="3" id="KW-0902">Two-component regulatory system</keyword>
<keyword evidence="6" id="KW-0547">Nucleotide-binding</keyword>
<evidence type="ECO:0000313" key="6">
    <source>
        <dbReference type="EMBL" id="UZW74804.1"/>
    </source>
</evidence>
<feature type="transmembrane region" description="Helical" evidence="4">
    <location>
        <begin position="209"/>
        <end position="228"/>
    </location>
</feature>
<dbReference type="GO" id="GO:0016301">
    <property type="term" value="F:kinase activity"/>
    <property type="evidence" value="ECO:0007669"/>
    <property type="project" value="UniProtKB-KW"/>
</dbReference>
<accession>A0A9E8HS66</accession>
<evidence type="ECO:0000313" key="7">
    <source>
        <dbReference type="Proteomes" id="UP001164472"/>
    </source>
</evidence>
<dbReference type="EMBL" id="CP101527">
    <property type="protein sequence ID" value="UZW74804.1"/>
    <property type="molecule type" value="Genomic_DNA"/>
</dbReference>
<feature type="transmembrane region" description="Helical" evidence="4">
    <location>
        <begin position="46"/>
        <end position="66"/>
    </location>
</feature>
<evidence type="ECO:0000256" key="4">
    <source>
        <dbReference type="SAM" id="Phobius"/>
    </source>
</evidence>
<dbReference type="PANTHER" id="PTHR24421">
    <property type="entry name" value="NITRATE/NITRITE SENSOR PROTEIN NARX-RELATED"/>
    <property type="match status" value="1"/>
</dbReference>
<keyword evidence="4" id="KW-0472">Membrane</keyword>
<keyword evidence="4" id="KW-0812">Transmembrane</keyword>
<gene>
    <name evidence="6" type="ORF">NNL22_17560</name>
</gene>
<organism evidence="6 7">
    <name type="scientific">Alkalimarinus sediminis</name>
    <dbReference type="NCBI Taxonomy" id="1632866"/>
    <lineage>
        <taxon>Bacteria</taxon>
        <taxon>Pseudomonadati</taxon>
        <taxon>Pseudomonadota</taxon>
        <taxon>Gammaproteobacteria</taxon>
        <taxon>Alteromonadales</taxon>
        <taxon>Alteromonadaceae</taxon>
        <taxon>Alkalimarinus</taxon>
    </lineage>
</organism>
<feature type="transmembrane region" description="Helical" evidence="4">
    <location>
        <begin position="12"/>
        <end position="34"/>
    </location>
</feature>
<dbReference type="CDD" id="cd16917">
    <property type="entry name" value="HATPase_UhpB-NarQ-NarX-like"/>
    <property type="match status" value="1"/>
</dbReference>
<dbReference type="RefSeq" id="WP_251810231.1">
    <property type="nucleotide sequence ID" value="NZ_CP101527.1"/>
</dbReference>
<dbReference type="GO" id="GO:0000160">
    <property type="term" value="P:phosphorelay signal transduction system"/>
    <property type="evidence" value="ECO:0007669"/>
    <property type="project" value="UniProtKB-KW"/>
</dbReference>
<reference evidence="6" key="1">
    <citation type="submission" date="2022-07" db="EMBL/GenBank/DDBJ databases">
        <title>Alkalimarinus sp. nov., isolated from gut of a Alitta virens.</title>
        <authorList>
            <person name="Yang A.I."/>
            <person name="Shin N.-R."/>
        </authorList>
    </citation>
    <scope>NUCLEOTIDE SEQUENCE</scope>
    <source>
        <strain evidence="6">FA028</strain>
    </source>
</reference>
<dbReference type="AlphaFoldDB" id="A0A9E8HS66"/>
<dbReference type="SUPFAM" id="SSF55874">
    <property type="entry name" value="ATPase domain of HSP90 chaperone/DNA topoisomerase II/histidine kinase"/>
    <property type="match status" value="1"/>
</dbReference>
<keyword evidence="2" id="KW-0418">Kinase</keyword>
<protein>
    <submittedName>
        <fullName evidence="6">ATP-binding protein</fullName>
    </submittedName>
</protein>
<evidence type="ECO:0000256" key="2">
    <source>
        <dbReference type="ARBA" id="ARBA00022777"/>
    </source>
</evidence>
<proteinExistence type="predicted"/>
<dbReference type="Gene3D" id="3.30.565.10">
    <property type="entry name" value="Histidine kinase-like ATPase, C-terminal domain"/>
    <property type="match status" value="1"/>
</dbReference>
<feature type="transmembrane region" description="Helical" evidence="4">
    <location>
        <begin position="155"/>
        <end position="175"/>
    </location>
</feature>
<dbReference type="InterPro" id="IPR003594">
    <property type="entry name" value="HATPase_dom"/>
</dbReference>
<dbReference type="Proteomes" id="UP001164472">
    <property type="component" value="Chromosome"/>
</dbReference>